<dbReference type="UniPathway" id="UPA00094"/>
<dbReference type="AlphaFoldDB" id="A0A1T4VGL4"/>
<evidence type="ECO:0000256" key="11">
    <source>
        <dbReference type="ARBA" id="ARBA00023315"/>
    </source>
</evidence>
<keyword evidence="5 13" id="KW-0444">Lipid biosynthesis</keyword>
<comment type="similarity">
    <text evidence="2 13">Belongs to the thiolase-like superfamily. FabH family.</text>
</comment>
<feature type="region of interest" description="ACP-binding" evidence="13">
    <location>
        <begin position="246"/>
        <end position="250"/>
    </location>
</feature>
<evidence type="ECO:0000259" key="15">
    <source>
        <dbReference type="Pfam" id="PF08545"/>
    </source>
</evidence>
<dbReference type="HAMAP" id="MF_01815">
    <property type="entry name" value="FabH"/>
    <property type="match status" value="1"/>
</dbReference>
<evidence type="ECO:0000256" key="12">
    <source>
        <dbReference type="ARBA" id="ARBA00051096"/>
    </source>
</evidence>
<evidence type="ECO:0000256" key="6">
    <source>
        <dbReference type="ARBA" id="ARBA00022679"/>
    </source>
</evidence>
<evidence type="ECO:0000256" key="7">
    <source>
        <dbReference type="ARBA" id="ARBA00022832"/>
    </source>
</evidence>
<comment type="function">
    <text evidence="13">Catalyzes the condensation reaction of fatty acid synthesis by the addition to an acyl acceptor of two carbons from malonyl-ACP. Catalyzes the first condensation reaction which initiates fatty acid synthesis and may therefore play a role in governing the total rate of fatty acid production. Possesses both acetoacetyl-ACP synthase and acetyl transacylase activities. Its substrate specificity determines the biosynthesis of branched-chain and/or straight-chain of fatty acids.</text>
</comment>
<dbReference type="InterPro" id="IPR004655">
    <property type="entry name" value="FabH"/>
</dbReference>
<dbReference type="InterPro" id="IPR016039">
    <property type="entry name" value="Thiolase-like"/>
</dbReference>
<comment type="domain">
    <text evidence="13">The last Arg residue of the ACP-binding site is essential for the weak association between ACP/AcpP and FabH.</text>
</comment>
<dbReference type="Pfam" id="PF08545">
    <property type="entry name" value="ACP_syn_III"/>
    <property type="match status" value="1"/>
</dbReference>
<feature type="domain" description="Beta-ketoacyl-[acyl-carrier-protein] synthase III N-terminal" evidence="15">
    <location>
        <begin position="106"/>
        <end position="182"/>
    </location>
</feature>
<dbReference type="InterPro" id="IPR013747">
    <property type="entry name" value="ACP_syn_III_C"/>
</dbReference>
<keyword evidence="8 13" id="KW-0443">Lipid metabolism</keyword>
<evidence type="ECO:0000256" key="5">
    <source>
        <dbReference type="ARBA" id="ARBA00022516"/>
    </source>
</evidence>
<dbReference type="GO" id="GO:0044550">
    <property type="term" value="P:secondary metabolite biosynthetic process"/>
    <property type="evidence" value="ECO:0007669"/>
    <property type="project" value="TreeGrafter"/>
</dbReference>
<dbReference type="CDD" id="cd00830">
    <property type="entry name" value="KAS_III"/>
    <property type="match status" value="1"/>
</dbReference>
<protein>
    <recommendedName>
        <fullName evidence="3 13">Beta-ketoacyl-[acyl-carrier-protein] synthase III</fullName>
        <shortName evidence="13">Beta-ketoacyl-ACP synthase III</shortName>
        <shortName evidence="13">KAS III</shortName>
        <ecNumber evidence="3 13">2.3.1.180</ecNumber>
    </recommendedName>
    <alternativeName>
        <fullName evidence="13">3-oxoacyl-[acyl-carrier-protein] synthase 3</fullName>
    </alternativeName>
    <alternativeName>
        <fullName evidence="13">3-oxoacyl-[acyl-carrier-protein] synthase III</fullName>
    </alternativeName>
</protein>
<dbReference type="PANTHER" id="PTHR34069">
    <property type="entry name" value="3-OXOACYL-[ACYL-CARRIER-PROTEIN] SYNTHASE 3"/>
    <property type="match status" value="1"/>
</dbReference>
<keyword evidence="4 13" id="KW-0963">Cytoplasm</keyword>
<dbReference type="STRING" id="83771.SAMN02910357_01186"/>
<name>A0A1T4VGL4_9GAMM</name>
<dbReference type="Gene3D" id="3.40.47.10">
    <property type="match status" value="1"/>
</dbReference>
<reference evidence="17" key="1">
    <citation type="submission" date="2017-02" db="EMBL/GenBank/DDBJ databases">
        <authorList>
            <person name="Varghese N."/>
            <person name="Submissions S."/>
        </authorList>
    </citation>
    <scope>NUCLEOTIDE SEQUENCE [LARGE SCALE GENOMIC DNA]</scope>
    <source>
        <strain evidence="17">DSM 3072</strain>
    </source>
</reference>
<gene>
    <name evidence="13" type="primary">fabH</name>
    <name evidence="16" type="ORF">SAMN02745213_01487</name>
</gene>
<dbReference type="NCBIfam" id="TIGR00747">
    <property type="entry name" value="fabH"/>
    <property type="match status" value="1"/>
</dbReference>
<proteinExistence type="inferred from homology"/>
<keyword evidence="9 13" id="KW-0275">Fatty acid biosynthesis</keyword>
<feature type="domain" description="Beta-ketoacyl-[acyl-carrier-protein] synthase III C-terminal" evidence="14">
    <location>
        <begin position="229"/>
        <end position="318"/>
    </location>
</feature>
<dbReference type="GO" id="GO:0004315">
    <property type="term" value="F:3-oxoacyl-[acyl-carrier-protein] synthase activity"/>
    <property type="evidence" value="ECO:0007669"/>
    <property type="project" value="InterPro"/>
</dbReference>
<comment type="subcellular location">
    <subcellularLocation>
        <location evidence="13">Cytoplasm</location>
    </subcellularLocation>
</comment>
<dbReference type="EC" id="2.3.1.180" evidence="3 13"/>
<keyword evidence="6 13" id="KW-0808">Transferase</keyword>
<feature type="active site" evidence="13">
    <location>
        <position position="275"/>
    </location>
</feature>
<keyword evidence="7 13" id="KW-0276">Fatty acid metabolism</keyword>
<comment type="catalytic activity">
    <reaction evidence="12">
        <text>malonyl-[ACP] + acetyl-CoA + H(+) = 3-oxobutanoyl-[ACP] + CO2 + CoA</text>
        <dbReference type="Rhea" id="RHEA:12080"/>
        <dbReference type="Rhea" id="RHEA-COMP:9623"/>
        <dbReference type="Rhea" id="RHEA-COMP:9625"/>
        <dbReference type="ChEBI" id="CHEBI:15378"/>
        <dbReference type="ChEBI" id="CHEBI:16526"/>
        <dbReference type="ChEBI" id="CHEBI:57287"/>
        <dbReference type="ChEBI" id="CHEBI:57288"/>
        <dbReference type="ChEBI" id="CHEBI:78449"/>
        <dbReference type="ChEBI" id="CHEBI:78450"/>
        <dbReference type="EC" id="2.3.1.180"/>
    </reaction>
    <physiologicalReaction direction="left-to-right" evidence="12">
        <dbReference type="Rhea" id="RHEA:12081"/>
    </physiologicalReaction>
</comment>
<feature type="active site" evidence="13">
    <location>
        <position position="112"/>
    </location>
</feature>
<dbReference type="SUPFAM" id="SSF53901">
    <property type="entry name" value="Thiolase-like"/>
    <property type="match status" value="1"/>
</dbReference>
<accession>A0A1T4VGL4</accession>
<keyword evidence="17" id="KW-1185">Reference proteome</keyword>
<dbReference type="Pfam" id="PF08541">
    <property type="entry name" value="ACP_syn_III_C"/>
    <property type="match status" value="1"/>
</dbReference>
<evidence type="ECO:0000256" key="10">
    <source>
        <dbReference type="ARBA" id="ARBA00023268"/>
    </source>
</evidence>
<dbReference type="GO" id="GO:0005737">
    <property type="term" value="C:cytoplasm"/>
    <property type="evidence" value="ECO:0007669"/>
    <property type="project" value="UniProtKB-SubCell"/>
</dbReference>
<dbReference type="InterPro" id="IPR013751">
    <property type="entry name" value="ACP_syn_III_N"/>
</dbReference>
<evidence type="ECO:0000256" key="1">
    <source>
        <dbReference type="ARBA" id="ARBA00005194"/>
    </source>
</evidence>
<dbReference type="Proteomes" id="UP000242432">
    <property type="component" value="Unassembled WGS sequence"/>
</dbReference>
<feature type="active site" evidence="13">
    <location>
        <position position="245"/>
    </location>
</feature>
<sequence>MFTRILGTGSYLPEQVRTNADLEKMVDTSNEWIIERTGISERRIAAPDETAASMGAIAAKRAIEAAGIDVGEIDLVICATTSAQYAFPSAACEVSGLLGIKDRPAFDLAAACSGFSYAYSVAHSMIISGQAKKVLIVAADLMSRACDPTDRTTIILFGDGAAACVLGESETEGTIATHISADSKFGPLLSLPYAKRGNFTGDDSWLYMKGNDVFKHAVTVLASLVNTTLEKGNMTAADLDFLVPHQANLRIIAATARKLKLDMDHVIVTLDKQGNTSAPSVGLALDEGIRSGKIKRGDILLLESFGGGFTWGSALVRY</sequence>
<dbReference type="FunFam" id="3.40.47.10:FF:000004">
    <property type="entry name" value="3-oxoacyl-[acyl-carrier-protein] synthase 3"/>
    <property type="match status" value="1"/>
</dbReference>
<dbReference type="PANTHER" id="PTHR34069:SF2">
    <property type="entry name" value="BETA-KETOACYL-[ACYL-CARRIER-PROTEIN] SYNTHASE III"/>
    <property type="match status" value="1"/>
</dbReference>
<evidence type="ECO:0000313" key="17">
    <source>
        <dbReference type="Proteomes" id="UP000242432"/>
    </source>
</evidence>
<dbReference type="GO" id="GO:0033818">
    <property type="term" value="F:beta-ketoacyl-acyl-carrier-protein synthase III activity"/>
    <property type="evidence" value="ECO:0007669"/>
    <property type="project" value="UniProtKB-UniRule"/>
</dbReference>
<comment type="pathway">
    <text evidence="1 13">Lipid metabolism; fatty acid biosynthesis.</text>
</comment>
<dbReference type="NCBIfam" id="NF006829">
    <property type="entry name" value="PRK09352.1"/>
    <property type="match status" value="1"/>
</dbReference>
<evidence type="ECO:0000259" key="14">
    <source>
        <dbReference type="Pfam" id="PF08541"/>
    </source>
</evidence>
<evidence type="ECO:0000256" key="9">
    <source>
        <dbReference type="ARBA" id="ARBA00023160"/>
    </source>
</evidence>
<organism evidence="16 17">
    <name type="scientific">Succinivibrio dextrinosolvens DSM 3072</name>
    <dbReference type="NCBI Taxonomy" id="1123324"/>
    <lineage>
        <taxon>Bacteria</taxon>
        <taxon>Pseudomonadati</taxon>
        <taxon>Pseudomonadota</taxon>
        <taxon>Gammaproteobacteria</taxon>
        <taxon>Aeromonadales</taxon>
        <taxon>Succinivibrionaceae</taxon>
        <taxon>Succinivibrio</taxon>
    </lineage>
</organism>
<evidence type="ECO:0000256" key="8">
    <source>
        <dbReference type="ARBA" id="ARBA00023098"/>
    </source>
</evidence>
<evidence type="ECO:0000313" key="16">
    <source>
        <dbReference type="EMBL" id="SKA64087.1"/>
    </source>
</evidence>
<dbReference type="RefSeq" id="WP_078928923.1">
    <property type="nucleotide sequence ID" value="NZ_FUXX01000024.1"/>
</dbReference>
<keyword evidence="11 13" id="KW-0012">Acyltransferase</keyword>
<evidence type="ECO:0000256" key="2">
    <source>
        <dbReference type="ARBA" id="ARBA00008642"/>
    </source>
</evidence>
<evidence type="ECO:0000256" key="13">
    <source>
        <dbReference type="HAMAP-Rule" id="MF_01815"/>
    </source>
</evidence>
<evidence type="ECO:0000256" key="3">
    <source>
        <dbReference type="ARBA" id="ARBA00012333"/>
    </source>
</evidence>
<dbReference type="GO" id="GO:0006633">
    <property type="term" value="P:fatty acid biosynthetic process"/>
    <property type="evidence" value="ECO:0007669"/>
    <property type="project" value="UniProtKB-UniRule"/>
</dbReference>
<comment type="subunit">
    <text evidence="13">Homodimer.</text>
</comment>
<dbReference type="EMBL" id="FUXX01000024">
    <property type="protein sequence ID" value="SKA64087.1"/>
    <property type="molecule type" value="Genomic_DNA"/>
</dbReference>
<evidence type="ECO:0000256" key="4">
    <source>
        <dbReference type="ARBA" id="ARBA00022490"/>
    </source>
</evidence>
<keyword evidence="10 13" id="KW-0511">Multifunctional enzyme</keyword>